<name>A0AAD5QHJ9_PARTN</name>
<dbReference type="AlphaFoldDB" id="A0AAD5QHJ9"/>
<gene>
    <name evidence="3" type="ORF">KIN20_008589</name>
</gene>
<evidence type="ECO:0000256" key="2">
    <source>
        <dbReference type="SAM" id="MobiDB-lite"/>
    </source>
</evidence>
<comment type="caution">
    <text evidence="3">The sequence shown here is derived from an EMBL/GenBank/DDBJ whole genome shotgun (WGS) entry which is preliminary data.</text>
</comment>
<dbReference type="PANTHER" id="PTHR34253">
    <property type="entry name" value="PROTEIN LLP HOMOLOG"/>
    <property type="match status" value="1"/>
</dbReference>
<reference evidence="3" key="1">
    <citation type="submission" date="2021-06" db="EMBL/GenBank/DDBJ databases">
        <title>Parelaphostrongylus tenuis whole genome reference sequence.</title>
        <authorList>
            <person name="Garwood T.J."/>
            <person name="Larsen P.A."/>
            <person name="Fountain-Jones N.M."/>
            <person name="Garbe J.R."/>
            <person name="Macchietto M.G."/>
            <person name="Kania S.A."/>
            <person name="Gerhold R.W."/>
            <person name="Richards J.E."/>
            <person name="Wolf T.M."/>
        </authorList>
    </citation>
    <scope>NUCLEOTIDE SEQUENCE</scope>
    <source>
        <strain evidence="3">MNPRO001-30</strain>
        <tissue evidence="3">Meninges</tissue>
    </source>
</reference>
<evidence type="ECO:0000313" key="3">
    <source>
        <dbReference type="EMBL" id="KAJ1352288.1"/>
    </source>
</evidence>
<evidence type="ECO:0008006" key="5">
    <source>
        <dbReference type="Google" id="ProtNLM"/>
    </source>
</evidence>
<dbReference type="GO" id="GO:0005730">
    <property type="term" value="C:nucleolus"/>
    <property type="evidence" value="ECO:0007669"/>
    <property type="project" value="TreeGrafter"/>
</dbReference>
<dbReference type="PANTHER" id="PTHR34253:SF1">
    <property type="entry name" value="PROTEIN LLP HOMOLOG"/>
    <property type="match status" value="1"/>
</dbReference>
<dbReference type="EMBL" id="JAHQIW010001340">
    <property type="protein sequence ID" value="KAJ1352288.1"/>
    <property type="molecule type" value="Genomic_DNA"/>
</dbReference>
<feature type="compositionally biased region" description="Basic residues" evidence="2">
    <location>
        <begin position="122"/>
        <end position="141"/>
    </location>
</feature>
<dbReference type="GO" id="GO:0001099">
    <property type="term" value="F:basal RNA polymerase II transcription machinery binding"/>
    <property type="evidence" value="ECO:0007669"/>
    <property type="project" value="TreeGrafter"/>
</dbReference>
<evidence type="ECO:0000313" key="4">
    <source>
        <dbReference type="Proteomes" id="UP001196413"/>
    </source>
</evidence>
<dbReference type="Pfam" id="PF10169">
    <property type="entry name" value="LLPH"/>
    <property type="match status" value="1"/>
</dbReference>
<accession>A0AAD5QHJ9</accession>
<dbReference type="Proteomes" id="UP001196413">
    <property type="component" value="Unassembled WGS sequence"/>
</dbReference>
<dbReference type="GO" id="GO:0097484">
    <property type="term" value="P:dendrite extension"/>
    <property type="evidence" value="ECO:0007669"/>
    <property type="project" value="TreeGrafter"/>
</dbReference>
<feature type="region of interest" description="Disordered" evidence="2">
    <location>
        <begin position="63"/>
        <end position="141"/>
    </location>
</feature>
<evidence type="ECO:0000256" key="1">
    <source>
        <dbReference type="ARBA" id="ARBA00034118"/>
    </source>
</evidence>
<proteinExistence type="inferred from homology"/>
<protein>
    <recommendedName>
        <fullName evidence="5">Protein LLP homolog</fullName>
    </recommendedName>
</protein>
<dbReference type="InterPro" id="IPR018784">
    <property type="entry name" value="LLPH-like"/>
</dbReference>
<dbReference type="GO" id="GO:0003723">
    <property type="term" value="F:RNA binding"/>
    <property type="evidence" value="ECO:0007669"/>
    <property type="project" value="TreeGrafter"/>
</dbReference>
<sequence length="141" mass="16180">MITDSLNQEFCPSRNMRALESRQMAKSLRSKFKRKIRALAREKKAHKERAWLEAAVSRRAHFERKQAAKGAETTDVKSDSNEVEMLDDASPNPVKKATINVKTMKRADGTYPPWLSGTQRNKLSKINKAAKKKKKLRAKKR</sequence>
<keyword evidence="4" id="KW-1185">Reference proteome</keyword>
<organism evidence="3 4">
    <name type="scientific">Parelaphostrongylus tenuis</name>
    <name type="common">Meningeal worm</name>
    <dbReference type="NCBI Taxonomy" id="148309"/>
    <lineage>
        <taxon>Eukaryota</taxon>
        <taxon>Metazoa</taxon>
        <taxon>Ecdysozoa</taxon>
        <taxon>Nematoda</taxon>
        <taxon>Chromadorea</taxon>
        <taxon>Rhabditida</taxon>
        <taxon>Rhabditina</taxon>
        <taxon>Rhabditomorpha</taxon>
        <taxon>Strongyloidea</taxon>
        <taxon>Metastrongylidae</taxon>
        <taxon>Parelaphostrongylus</taxon>
    </lineage>
</organism>
<comment type="similarity">
    <text evidence="1">Belongs to the learning-associated protein family.</text>
</comment>